<keyword evidence="14" id="KW-1185">Reference proteome</keyword>
<dbReference type="Gene3D" id="3.50.30.80">
    <property type="entry name" value="IlvD/EDD C-terminal domain-like"/>
    <property type="match status" value="1"/>
</dbReference>
<dbReference type="GO" id="GO:0009082">
    <property type="term" value="P:branched-chain amino acid biosynthetic process"/>
    <property type="evidence" value="ECO:0007669"/>
    <property type="project" value="UniProtKB-ARBA"/>
</dbReference>
<evidence type="ECO:0000256" key="10">
    <source>
        <dbReference type="ARBA" id="ARBA00052865"/>
    </source>
</evidence>
<dbReference type="SUPFAM" id="SSF52016">
    <property type="entry name" value="LeuD/IlvD-like"/>
    <property type="match status" value="1"/>
</dbReference>
<comment type="catalytic activity">
    <reaction evidence="10">
        <text>(2R,3R)-2,3-dihydroxy-3-methylpentanoate = (S)-3-methyl-2-oxopentanoate + H2O</text>
        <dbReference type="Rhea" id="RHEA:27694"/>
        <dbReference type="ChEBI" id="CHEBI:15377"/>
        <dbReference type="ChEBI" id="CHEBI:35146"/>
        <dbReference type="ChEBI" id="CHEBI:49258"/>
        <dbReference type="EC" id="4.2.1.9"/>
    </reaction>
    <physiologicalReaction direction="left-to-right" evidence="10">
        <dbReference type="Rhea" id="RHEA:27695"/>
    </physiologicalReaction>
</comment>
<dbReference type="GO" id="GO:0051536">
    <property type="term" value="F:iron-sulfur cluster binding"/>
    <property type="evidence" value="ECO:0007669"/>
    <property type="project" value="UniProtKB-KW"/>
</dbReference>
<comment type="caution">
    <text evidence="13">The sequence shown here is derived from an EMBL/GenBank/DDBJ whole genome shotgun (WGS) entry which is preliminary data.</text>
</comment>
<protein>
    <recommendedName>
        <fullName evidence="9">dihydroxy-acid dehydratase</fullName>
        <ecNumber evidence="9">4.2.1.9</ecNumber>
    </recommendedName>
</protein>
<evidence type="ECO:0000256" key="5">
    <source>
        <dbReference type="ARBA" id="ARBA00023239"/>
    </source>
</evidence>
<sequence length="532" mass="57320">MGYSDQELERPIVGIINTFSGFNSCHHNFADLIEAVKRGVLSHGGLPIEFPTISLGEMFTAPTTMMFRNLMAMDTEEMIRAQPMDGVVLLGGCDKTVPAQLMGAVSADRPAICLVAGPMIAGDYQGQRLGACTDCRRFWGEYRAGRLNADEVAEIESRLCSSTGTCMVMGTASTMAALAEVLGLMLPGGAAIPAVMSERRRHAEATGRTIVSMIKNDLRPSKILTQQSFENAIRLLMAIGGSTNGVIHLTAIARRLGIKLKLTDFDQISDETPVIVNLKPSGEYYMEDLFKAGGIPVVMKALEDVLHRDAQTVLGSTIGENLSAVPHPAAWQDVIKPRTAPLFESGTLASLFGNLAPQGAVIKRSAASPDLLTHRGPAVVFKSLEDLHNRIDDPDLPVTPEHIIVLQNAGPIGGPGMPEAGYLPIPKKLLRAGVKDMVRISDARMSGTAFGTIVLHIAPEAAIGGPLALVEEGDLIELDVPNKRLELLVDDTVLAKRQEQLVLPEPHFQRGYGLLYTQHIEQAHLGCDFDFL</sequence>
<comment type="pathway">
    <text evidence="7">Amino-acid biosynthesis; L-valine biosynthesis; L-valine from pyruvate: step 3/4.</text>
</comment>
<keyword evidence="4" id="KW-0411">Iron-sulfur</keyword>
<evidence type="ECO:0000256" key="1">
    <source>
        <dbReference type="ARBA" id="ARBA00006486"/>
    </source>
</evidence>
<dbReference type="EMBL" id="CASHTH010003231">
    <property type="protein sequence ID" value="CAI8041979.1"/>
    <property type="molecule type" value="Genomic_DNA"/>
</dbReference>
<dbReference type="AlphaFoldDB" id="A0AA35X2S1"/>
<dbReference type="InterPro" id="IPR042096">
    <property type="entry name" value="Dihydro-acid_dehy_C"/>
</dbReference>
<organism evidence="13 14">
    <name type="scientific">Geodia barretti</name>
    <name type="common">Barrett's horny sponge</name>
    <dbReference type="NCBI Taxonomy" id="519541"/>
    <lineage>
        <taxon>Eukaryota</taxon>
        <taxon>Metazoa</taxon>
        <taxon>Porifera</taxon>
        <taxon>Demospongiae</taxon>
        <taxon>Heteroscleromorpha</taxon>
        <taxon>Tetractinellida</taxon>
        <taxon>Astrophorina</taxon>
        <taxon>Geodiidae</taxon>
        <taxon>Geodia</taxon>
    </lineage>
</organism>
<gene>
    <name evidence="13" type="ORF">GBAR_LOCUS23307</name>
</gene>
<dbReference type="Pfam" id="PF00920">
    <property type="entry name" value="ILVD_EDD_N"/>
    <property type="match status" value="1"/>
</dbReference>
<comment type="pathway">
    <text evidence="8">Amino-acid biosynthesis; L-isoleucine biosynthesis; L-isoleucine from 2-oxobutanoate: step 3/4.</text>
</comment>
<dbReference type="GO" id="GO:0046872">
    <property type="term" value="F:metal ion binding"/>
    <property type="evidence" value="ECO:0007669"/>
    <property type="project" value="UniProtKB-KW"/>
</dbReference>
<dbReference type="PROSITE" id="PS00886">
    <property type="entry name" value="ILVD_EDD_1"/>
    <property type="match status" value="1"/>
</dbReference>
<evidence type="ECO:0000256" key="7">
    <source>
        <dbReference type="ARBA" id="ARBA00029436"/>
    </source>
</evidence>
<evidence type="ECO:0000259" key="12">
    <source>
        <dbReference type="Pfam" id="PF24877"/>
    </source>
</evidence>
<dbReference type="Pfam" id="PF24877">
    <property type="entry name" value="ILV_EDD_C"/>
    <property type="match status" value="1"/>
</dbReference>
<dbReference type="GO" id="GO:0004160">
    <property type="term" value="F:dihydroxy-acid dehydratase activity"/>
    <property type="evidence" value="ECO:0007669"/>
    <property type="project" value="UniProtKB-EC"/>
</dbReference>
<dbReference type="NCBIfam" id="NF004784">
    <property type="entry name" value="PRK06131.1"/>
    <property type="match status" value="1"/>
</dbReference>
<dbReference type="InterPro" id="IPR000581">
    <property type="entry name" value="ILV_EDD_N"/>
</dbReference>
<comment type="similarity">
    <text evidence="1">Belongs to the IlvD/Edd family.</text>
</comment>
<dbReference type="InterPro" id="IPR037237">
    <property type="entry name" value="IlvD/EDD_N"/>
</dbReference>
<evidence type="ECO:0000256" key="3">
    <source>
        <dbReference type="ARBA" id="ARBA00023004"/>
    </source>
</evidence>
<reference evidence="13" key="1">
    <citation type="submission" date="2023-03" db="EMBL/GenBank/DDBJ databases">
        <authorList>
            <person name="Steffen K."/>
            <person name="Cardenas P."/>
        </authorList>
    </citation>
    <scope>NUCLEOTIDE SEQUENCE</scope>
</reference>
<accession>A0AA35X2S1</accession>
<dbReference type="PANTHER" id="PTHR43183">
    <property type="entry name" value="HYPOTHETICAL DIHYDROXYACID DEHYDRATASE (EUROFUNG)-RELATED"/>
    <property type="match status" value="1"/>
</dbReference>
<evidence type="ECO:0000259" key="11">
    <source>
        <dbReference type="Pfam" id="PF00920"/>
    </source>
</evidence>
<dbReference type="InterPro" id="IPR020558">
    <property type="entry name" value="DiOHA_6PGluconate_deHydtase_CS"/>
</dbReference>
<comment type="catalytic activity">
    <reaction evidence="6">
        <text>(2R)-2,3-dihydroxy-3-methylbutanoate = 3-methyl-2-oxobutanoate + H2O</text>
        <dbReference type="Rhea" id="RHEA:24809"/>
        <dbReference type="ChEBI" id="CHEBI:11851"/>
        <dbReference type="ChEBI" id="CHEBI:15377"/>
        <dbReference type="ChEBI" id="CHEBI:49072"/>
        <dbReference type="EC" id="4.2.1.9"/>
    </reaction>
    <physiologicalReaction direction="left-to-right" evidence="6">
        <dbReference type="Rhea" id="RHEA:24810"/>
    </physiologicalReaction>
</comment>
<name>A0AA35X2S1_GEOBA</name>
<evidence type="ECO:0000256" key="4">
    <source>
        <dbReference type="ARBA" id="ARBA00023014"/>
    </source>
</evidence>
<keyword evidence="5" id="KW-0456">Lyase</keyword>
<evidence type="ECO:0000313" key="13">
    <source>
        <dbReference type="EMBL" id="CAI8041979.1"/>
    </source>
</evidence>
<evidence type="ECO:0000256" key="2">
    <source>
        <dbReference type="ARBA" id="ARBA00022723"/>
    </source>
</evidence>
<feature type="domain" description="Dihydroxy-acid/6-phosphogluconate dehydratase N-terminal" evidence="11">
    <location>
        <begin position="10"/>
        <end position="321"/>
    </location>
</feature>
<keyword evidence="2" id="KW-0479">Metal-binding</keyword>
<dbReference type="FunFam" id="3.50.30.80:FF:000001">
    <property type="entry name" value="Dihydroxy-acid dehydratase"/>
    <property type="match status" value="1"/>
</dbReference>
<evidence type="ECO:0000313" key="14">
    <source>
        <dbReference type="Proteomes" id="UP001174909"/>
    </source>
</evidence>
<dbReference type="InterPro" id="IPR052352">
    <property type="entry name" value="Sugar_Degrad_Dehydratases"/>
</dbReference>
<dbReference type="Proteomes" id="UP001174909">
    <property type="component" value="Unassembled WGS sequence"/>
</dbReference>
<dbReference type="InterPro" id="IPR056740">
    <property type="entry name" value="ILV_EDD_C"/>
</dbReference>
<evidence type="ECO:0000256" key="9">
    <source>
        <dbReference type="ARBA" id="ARBA00029490"/>
    </source>
</evidence>
<feature type="domain" description="Dihydroxy-acid/6-phosphogluconate dehydratase C-terminal" evidence="12">
    <location>
        <begin position="333"/>
        <end position="527"/>
    </location>
</feature>
<evidence type="ECO:0000256" key="8">
    <source>
        <dbReference type="ARBA" id="ARBA00029437"/>
    </source>
</evidence>
<dbReference type="SUPFAM" id="SSF143975">
    <property type="entry name" value="IlvD/EDD N-terminal domain-like"/>
    <property type="match status" value="1"/>
</dbReference>
<keyword evidence="3" id="KW-0408">Iron</keyword>
<proteinExistence type="inferred from homology"/>
<dbReference type="PANTHER" id="PTHR43183:SF1">
    <property type="entry name" value="HYPOTHETICAL DIHYDROXY-ACID DEHYDRATASE (EUROFUNG)-RELATED"/>
    <property type="match status" value="1"/>
</dbReference>
<dbReference type="EC" id="4.2.1.9" evidence="9"/>
<evidence type="ECO:0000256" key="6">
    <source>
        <dbReference type="ARBA" id="ARBA00029304"/>
    </source>
</evidence>